<proteinExistence type="predicted"/>
<feature type="region of interest" description="Disordered" evidence="6">
    <location>
        <begin position="507"/>
        <end position="547"/>
    </location>
</feature>
<evidence type="ECO:0000313" key="10">
    <source>
        <dbReference type="Proteomes" id="UP000283509"/>
    </source>
</evidence>
<evidence type="ECO:0000259" key="7">
    <source>
        <dbReference type="PROSITE" id="PS50011"/>
    </source>
</evidence>
<keyword evidence="10" id="KW-1185">Reference proteome</keyword>
<comment type="caution">
    <text evidence="9">The sequence shown here is derived from an EMBL/GenBank/DDBJ whole genome shotgun (WGS) entry which is preliminary data.</text>
</comment>
<dbReference type="Gene3D" id="1.10.510.10">
    <property type="entry name" value="Transferase(Phosphotransferase) domain 1"/>
    <property type="match status" value="1"/>
</dbReference>
<feature type="region of interest" description="Disordered" evidence="6">
    <location>
        <begin position="599"/>
        <end position="631"/>
    </location>
</feature>
<dbReference type="InterPro" id="IPR011009">
    <property type="entry name" value="Kinase-like_dom_sf"/>
</dbReference>
<dbReference type="PANTHER" id="PTHR14030:SF4">
    <property type="entry name" value="BUB1 KINASE, ISOFORM A-RELATED"/>
    <property type="match status" value="1"/>
</dbReference>
<dbReference type="GO" id="GO:0000776">
    <property type="term" value="C:kinetochore"/>
    <property type="evidence" value="ECO:0007669"/>
    <property type="project" value="UniProtKB-KW"/>
</dbReference>
<dbReference type="InterPro" id="IPR000719">
    <property type="entry name" value="Prot_kinase_dom"/>
</dbReference>
<dbReference type="PROSITE" id="PS51489">
    <property type="entry name" value="BUB1_N"/>
    <property type="match status" value="1"/>
</dbReference>
<keyword evidence="9" id="KW-0418">Kinase</keyword>
<dbReference type="SMART" id="SM00777">
    <property type="entry name" value="Mad3_BUB1_I"/>
    <property type="match status" value="1"/>
</dbReference>
<dbReference type="Gene3D" id="1.25.40.430">
    <property type="match status" value="1"/>
</dbReference>
<feature type="region of interest" description="Disordered" evidence="6">
    <location>
        <begin position="574"/>
        <end position="593"/>
    </location>
</feature>
<keyword evidence="9" id="KW-0808">Transferase</keyword>
<dbReference type="GO" id="GO:0004672">
    <property type="term" value="F:protein kinase activity"/>
    <property type="evidence" value="ECO:0007669"/>
    <property type="project" value="InterPro"/>
</dbReference>
<feature type="compositionally biased region" description="Acidic residues" evidence="6">
    <location>
        <begin position="814"/>
        <end position="823"/>
    </location>
</feature>
<evidence type="ECO:0000256" key="4">
    <source>
        <dbReference type="ARBA" id="ARBA00023328"/>
    </source>
</evidence>
<keyword evidence="4" id="KW-0137">Centromere</keyword>
<feature type="region of interest" description="Disordered" evidence="6">
    <location>
        <begin position="812"/>
        <end position="901"/>
    </location>
</feature>
<evidence type="ECO:0000256" key="5">
    <source>
        <dbReference type="SAM" id="Coils"/>
    </source>
</evidence>
<evidence type="ECO:0000259" key="8">
    <source>
        <dbReference type="PROSITE" id="PS51489"/>
    </source>
</evidence>
<dbReference type="PANTHER" id="PTHR14030">
    <property type="entry name" value="MITOTIC CHECKPOINT SERINE/THREONINE-PROTEIN KINASE BUB1"/>
    <property type="match status" value="1"/>
</dbReference>
<dbReference type="SUPFAM" id="SSF56112">
    <property type="entry name" value="Protein kinase-like (PK-like)"/>
    <property type="match status" value="1"/>
</dbReference>
<evidence type="ECO:0000256" key="6">
    <source>
        <dbReference type="SAM" id="MobiDB-lite"/>
    </source>
</evidence>
<feature type="compositionally biased region" description="Polar residues" evidence="6">
    <location>
        <begin position="873"/>
        <end position="892"/>
    </location>
</feature>
<feature type="domain" description="BUB1 N-terminal" evidence="8">
    <location>
        <begin position="49"/>
        <end position="217"/>
    </location>
</feature>
<dbReference type="Pfam" id="PF00069">
    <property type="entry name" value="Pkinase"/>
    <property type="match status" value="1"/>
</dbReference>
<protein>
    <submittedName>
        <fullName evidence="9">Mitotic checkpoint serine/threonine-protein kinase BUB1 beta</fullName>
    </submittedName>
</protein>
<feature type="compositionally biased region" description="Pro residues" evidence="6">
    <location>
        <begin position="826"/>
        <end position="844"/>
    </location>
</feature>
<comment type="subcellular location">
    <subcellularLocation>
        <location evidence="1">Chromosome</location>
        <location evidence="1">Centromere</location>
        <location evidence="1">Kinetochore</location>
    </subcellularLocation>
</comment>
<feature type="compositionally biased region" description="Low complexity" evidence="6">
    <location>
        <begin position="857"/>
        <end position="872"/>
    </location>
</feature>
<dbReference type="SMART" id="SM00220">
    <property type="entry name" value="S_TKc"/>
    <property type="match status" value="1"/>
</dbReference>
<dbReference type="GO" id="GO:0007094">
    <property type="term" value="P:mitotic spindle assembly checkpoint signaling"/>
    <property type="evidence" value="ECO:0007669"/>
    <property type="project" value="InterPro"/>
</dbReference>
<dbReference type="GO" id="GO:0032991">
    <property type="term" value="C:protein-containing complex"/>
    <property type="evidence" value="ECO:0007669"/>
    <property type="project" value="UniProtKB-ARBA"/>
</dbReference>
<evidence type="ECO:0000256" key="3">
    <source>
        <dbReference type="ARBA" id="ARBA00022838"/>
    </source>
</evidence>
<dbReference type="Pfam" id="PF08311">
    <property type="entry name" value="Mad3_BUB1_I"/>
    <property type="match status" value="1"/>
</dbReference>
<keyword evidence="2" id="KW-0158">Chromosome</keyword>
<sequence length="1342" mass="149129">MGEAEGAANRWELSKENIQPLKQGRKATVLSVALDESAARKLSAERHIFEEELRTYSGDDPLDVWYRYVLWVEQNYPKGGKEGNITKLIEKCVTALHTSKDTHKKYDNDSRFLELWIKYANLCPSPVEIYQTLEAKGMCTGLAEFYMSWAWEIEKVGNYKRADAVYQKGLQSGAKPFDVLEDAHKKFQMRVTRSTLEGKLVETDTSSSEAQRAALASLKPQGRKHHVPVERVGANVIGSAGRVAVAPPTSNRGGPAFQIFQDSGGRSVASQRDASGGVLPVRTAVNKENVKDPGVWSKAKASQRTTPVVPVEDLNKYQKPAFSLHEDAQLSQPTTTPAKLPQTSNVLSIRKKEFEEWHVPMFISEPFDPKVQPQYCKHKVYCGTEEFSFEELRAAKFFKKRKEEEKKNAELQQMQDMLKKQEEMIQQLLQERLSQQKREESELRAPEMVSPAEPVLENMSRNIYHDSWIAINKSVNASVNSVASHLLDESTTSALLQCQPAVASPCSKESSHLQEPSLSVPAPLPTSRDNSNLSTSSNSRGLNVTDPTVNTKMAMNMINEMWSASLFKDDLQQDTNSLGQTPEPEPKAAAKASAPFSIFQDDSKPSHIGKESGPAPFTIFSDTSEKKPVKSDPFTIFSDEAESAPKKQETKPCQPFAIFSDAEACKVPDPNDLFADDNNENDPPAGFVQQKEFRSTSGILQPATNVPVLLVEDTERPEVEEEKVEGAVGSADRTRGDLGGDDDYLDDIVPLNGGNMADLTLKMPKNPEAFAKMAKVASTPGPWSLGCVPQATTNGDDFTMAVLKINNHFPEIKESEEEKEDSGELMPPPPVTQAPPSSPIPKPALSPIMEASREYRSSSTSSSSGYSTTSTSLGGQTVHGITQQGGLSTTHISRSRHNSHTQLEFALESGGPAQTGDFTKSGYLADKSRGESLAETKPSFATQFRADDKDDFDPRQAAVMLMNMDEMPQSLAESTRIDAREFKHVPACKTQKLKLPDVINPFADDLLQTLLLNMEHPVEERGGFVLQQGKLPQVKPNSQITLGGEMFHVRRLRGEGAYAKVFQASTLDPMNPSCPWEFYICHELRERLKAENASINMLDSVMRINRGYFYNNGSILVNQYHKYGTILDIVNRYKVAGKTVPEELALYFMVEVLSILEALHSCNIIHADIKPDNFLIRNTPVIDATARSPAEMFASCPTSVKLIDFGRSIDMQLLPEGTTFVEKVTTEGFTCCEMREGKPWTYQPDLYGAAAVAFCLLFGSYMDVKKSMSGQWELKGVTLKRYWKKELWQSVFSTLLNVPSCAAIPSLSKLKQEIMTTFFENGMQNEFNVKVQQLFTMMIQKT</sequence>
<dbReference type="PROSITE" id="PS00108">
    <property type="entry name" value="PROTEIN_KINASE_ST"/>
    <property type="match status" value="1"/>
</dbReference>
<feature type="coiled-coil region" evidence="5">
    <location>
        <begin position="394"/>
        <end position="439"/>
    </location>
</feature>
<dbReference type="InterPro" id="IPR013212">
    <property type="entry name" value="Mad3/Bub1_I"/>
</dbReference>
<dbReference type="InterPro" id="IPR015661">
    <property type="entry name" value="Bub1/Mad3"/>
</dbReference>
<feature type="compositionally biased region" description="Basic and acidic residues" evidence="6">
    <location>
        <begin position="601"/>
        <end position="610"/>
    </location>
</feature>
<dbReference type="GO" id="GO:0005524">
    <property type="term" value="F:ATP binding"/>
    <property type="evidence" value="ECO:0007669"/>
    <property type="project" value="InterPro"/>
</dbReference>
<dbReference type="STRING" id="6689.A0A3R7PE50"/>
<dbReference type="GO" id="GO:0051754">
    <property type="term" value="P:meiotic sister chromatid cohesion, centromeric"/>
    <property type="evidence" value="ECO:0007669"/>
    <property type="project" value="TreeGrafter"/>
</dbReference>
<reference evidence="9 10" key="2">
    <citation type="submission" date="2019-01" db="EMBL/GenBank/DDBJ databases">
        <title>The decoding of complex shrimp genome reveals the adaptation for benthos swimmer, frequently molting mechanism and breeding impact on genome.</title>
        <authorList>
            <person name="Sun Y."/>
            <person name="Gao Y."/>
            <person name="Yu Y."/>
        </authorList>
    </citation>
    <scope>NUCLEOTIDE SEQUENCE [LARGE SCALE GENOMIC DNA]</scope>
    <source>
        <tissue evidence="9">Muscle</tissue>
    </source>
</reference>
<keyword evidence="3" id="KW-0995">Kinetochore</keyword>
<dbReference type="FunFam" id="1.25.40.430:FF:000003">
    <property type="entry name" value="Checkpoint serine/threonine-protein kinase BUB1"/>
    <property type="match status" value="1"/>
</dbReference>
<name>A0A3R7PE50_PENVA</name>
<gene>
    <name evidence="9" type="ORF">C7M84_019376</name>
</gene>
<evidence type="ECO:0000256" key="2">
    <source>
        <dbReference type="ARBA" id="ARBA00022454"/>
    </source>
</evidence>
<reference evidence="9 10" key="1">
    <citation type="submission" date="2018-04" db="EMBL/GenBank/DDBJ databases">
        <authorList>
            <person name="Zhang X."/>
            <person name="Yuan J."/>
            <person name="Li F."/>
            <person name="Xiang J."/>
        </authorList>
    </citation>
    <scope>NUCLEOTIDE SEQUENCE [LARGE SCALE GENOMIC DNA]</scope>
    <source>
        <tissue evidence="9">Muscle</tissue>
    </source>
</reference>
<accession>A0A3R7PE50</accession>
<evidence type="ECO:0000313" key="9">
    <source>
        <dbReference type="EMBL" id="ROT62755.1"/>
    </source>
</evidence>
<dbReference type="InterPro" id="IPR008271">
    <property type="entry name" value="Ser/Thr_kinase_AS"/>
</dbReference>
<dbReference type="GO" id="GO:0005634">
    <property type="term" value="C:nucleus"/>
    <property type="evidence" value="ECO:0007669"/>
    <property type="project" value="TreeGrafter"/>
</dbReference>
<feature type="domain" description="Protein kinase" evidence="7">
    <location>
        <begin position="1047"/>
        <end position="1342"/>
    </location>
</feature>
<keyword evidence="5" id="KW-0175">Coiled coil</keyword>
<dbReference type="PROSITE" id="PS50011">
    <property type="entry name" value="PROTEIN_KINASE_DOM"/>
    <property type="match status" value="1"/>
</dbReference>
<dbReference type="Proteomes" id="UP000283509">
    <property type="component" value="Unassembled WGS sequence"/>
</dbReference>
<feature type="compositionally biased region" description="Polar residues" evidence="6">
    <location>
        <begin position="527"/>
        <end position="547"/>
    </location>
</feature>
<evidence type="ECO:0000256" key="1">
    <source>
        <dbReference type="ARBA" id="ARBA00004629"/>
    </source>
</evidence>
<dbReference type="OrthoDB" id="248495at2759"/>
<organism evidence="9 10">
    <name type="scientific">Penaeus vannamei</name>
    <name type="common">Whiteleg shrimp</name>
    <name type="synonym">Litopenaeus vannamei</name>
    <dbReference type="NCBI Taxonomy" id="6689"/>
    <lineage>
        <taxon>Eukaryota</taxon>
        <taxon>Metazoa</taxon>
        <taxon>Ecdysozoa</taxon>
        <taxon>Arthropoda</taxon>
        <taxon>Crustacea</taxon>
        <taxon>Multicrustacea</taxon>
        <taxon>Malacostraca</taxon>
        <taxon>Eumalacostraca</taxon>
        <taxon>Eucarida</taxon>
        <taxon>Decapoda</taxon>
        <taxon>Dendrobranchiata</taxon>
        <taxon>Penaeoidea</taxon>
        <taxon>Penaeidae</taxon>
        <taxon>Penaeus</taxon>
    </lineage>
</organism>
<dbReference type="EMBL" id="QCYY01003555">
    <property type="protein sequence ID" value="ROT62755.1"/>
    <property type="molecule type" value="Genomic_DNA"/>
</dbReference>